<dbReference type="EMBL" id="LUTP01000028">
    <property type="protein sequence ID" value="OSN04826.1"/>
    <property type="molecule type" value="Genomic_DNA"/>
</dbReference>
<gene>
    <name evidence="1" type="ORF">AU511_11380</name>
</gene>
<reference evidence="1 2" key="1">
    <citation type="submission" date="2016-02" db="EMBL/GenBank/DDBJ databases">
        <title>Species-wide whole genome sequencing reveals diversity, host range in Lonsdalea quercina.</title>
        <authorList>
            <person name="Li Y."/>
        </authorList>
    </citation>
    <scope>NUCLEOTIDE SEQUENCE [LARGE SCALE GENOMIC DNA]</scope>
    <source>
        <strain evidence="1 2">LMG 26264</strain>
    </source>
</reference>
<dbReference type="Proteomes" id="UP000194020">
    <property type="component" value="Unassembled WGS sequence"/>
</dbReference>
<name>A0A1X3RSF7_9GAMM</name>
<organism evidence="1 2">
    <name type="scientific">Lonsdalea iberica</name>
    <dbReference type="NCBI Taxonomy" id="1082703"/>
    <lineage>
        <taxon>Bacteria</taxon>
        <taxon>Pseudomonadati</taxon>
        <taxon>Pseudomonadota</taxon>
        <taxon>Gammaproteobacteria</taxon>
        <taxon>Enterobacterales</taxon>
        <taxon>Pectobacteriaceae</taxon>
        <taxon>Lonsdalea</taxon>
    </lineage>
</organism>
<accession>A0A1X3RSF7</accession>
<dbReference type="AlphaFoldDB" id="A0A1X3RSF7"/>
<proteinExistence type="predicted"/>
<dbReference type="RefSeq" id="WP_094109769.1">
    <property type="nucleotide sequence ID" value="NZ_LUTP01000028.1"/>
</dbReference>
<protein>
    <submittedName>
        <fullName evidence="1">Uncharacterized protein</fullName>
    </submittedName>
</protein>
<comment type="caution">
    <text evidence="1">The sequence shown here is derived from an EMBL/GenBank/DDBJ whole genome shotgun (WGS) entry which is preliminary data.</text>
</comment>
<sequence length="76" mass="8698">MMPLRAVLTVLLTANLMACAPYHYDAERNKGPINPVGHPVYTRDKNGNMTQSRRMERISQQECREYGSNCGNHFGW</sequence>
<evidence type="ECO:0000313" key="1">
    <source>
        <dbReference type="EMBL" id="OSN04826.1"/>
    </source>
</evidence>
<dbReference type="OrthoDB" id="9983893at2"/>
<evidence type="ECO:0000313" key="2">
    <source>
        <dbReference type="Proteomes" id="UP000194020"/>
    </source>
</evidence>